<dbReference type="PANTHER" id="PTHR13504">
    <property type="entry name" value="FIDO DOMAIN-CONTAINING PROTEIN DDB_G0283145"/>
    <property type="match status" value="1"/>
</dbReference>
<dbReference type="PANTHER" id="PTHR13504:SF38">
    <property type="entry name" value="FIDO DOMAIN-CONTAINING PROTEIN"/>
    <property type="match status" value="1"/>
</dbReference>
<gene>
    <name evidence="2" type="ORF">ABC974_24775</name>
</gene>
<feature type="domain" description="Fido" evidence="1">
    <location>
        <begin position="115"/>
        <end position="303"/>
    </location>
</feature>
<dbReference type="InterPro" id="IPR003812">
    <property type="entry name" value="Fido"/>
</dbReference>
<organism evidence="2 3">
    <name type="scientific">Sphingomonas oligophenolica</name>
    <dbReference type="NCBI Taxonomy" id="301154"/>
    <lineage>
        <taxon>Bacteria</taxon>
        <taxon>Pseudomonadati</taxon>
        <taxon>Pseudomonadota</taxon>
        <taxon>Alphaproteobacteria</taxon>
        <taxon>Sphingomonadales</taxon>
        <taxon>Sphingomonadaceae</taxon>
        <taxon>Sphingomonas</taxon>
    </lineage>
</organism>
<dbReference type="EMBL" id="JBDIME010000035">
    <property type="protein sequence ID" value="MEN2792866.1"/>
    <property type="molecule type" value="Genomic_DNA"/>
</dbReference>
<evidence type="ECO:0000259" key="1">
    <source>
        <dbReference type="PROSITE" id="PS51459"/>
    </source>
</evidence>
<proteinExistence type="predicted"/>
<evidence type="ECO:0000313" key="2">
    <source>
        <dbReference type="EMBL" id="MEN2792866.1"/>
    </source>
</evidence>
<reference evidence="2 3" key="1">
    <citation type="submission" date="2024-05" db="EMBL/GenBank/DDBJ databases">
        <authorList>
            <person name="Liu Q."/>
            <person name="Xin Y.-H."/>
        </authorList>
    </citation>
    <scope>NUCLEOTIDE SEQUENCE [LARGE SCALE GENOMIC DNA]</scope>
    <source>
        <strain evidence="2 3">CGMCC 1.10181</strain>
    </source>
</reference>
<protein>
    <submittedName>
        <fullName evidence="2">Fic family protein</fullName>
    </submittedName>
</protein>
<dbReference type="RefSeq" id="WP_343889218.1">
    <property type="nucleotide sequence ID" value="NZ_BAAAEH010000017.1"/>
</dbReference>
<dbReference type="InterPro" id="IPR040198">
    <property type="entry name" value="Fido_containing"/>
</dbReference>
<comment type="caution">
    <text evidence="2">The sequence shown here is derived from an EMBL/GenBank/DDBJ whole genome shotgun (WGS) entry which is preliminary data.</text>
</comment>
<keyword evidence="3" id="KW-1185">Reference proteome</keyword>
<accession>A0ABU9YAN6</accession>
<dbReference type="Gene3D" id="1.10.3290.10">
    <property type="entry name" value="Fido-like domain"/>
    <property type="match status" value="1"/>
</dbReference>
<dbReference type="Pfam" id="PF02661">
    <property type="entry name" value="Fic"/>
    <property type="match status" value="1"/>
</dbReference>
<sequence length="412" mass="45763">MPVVEAHDRIEPARIEAPAGELLDLVAEVSGRGSALGSRLHPRTADNLADLVRVMNTYYSNLIEGHHTRPREIERALKGIAENDERRDLLEAVAHVRLQTRIDADAAADMLPDPADLAFIRWLHREFYDGATLSMRTIKSPKRSFVMVPGEWRSLPEHDVEVGSHLPPSSGQVADFMAYFHRRFAFEPGPGDRLLAVGPGKAARILAMATAHHRFNYIHPFPDGNGRVSRLMSHAMAQKAGIGARGLWSVSRGLARGLDAGPEGREEYKRYMALADAPRQGERDGRGNLSLNALEVFATWFLKVCLDQIDFMAGLFDLDTLARRLERLVARSETLSPESLNLLLEALIRGEFERGEVVRITGMPERSARRVLKELTGQGLLASSTEKGPVSLRFPSDTLEVLFPKLYPEASI</sequence>
<dbReference type="PROSITE" id="PS51459">
    <property type="entry name" value="FIDO"/>
    <property type="match status" value="1"/>
</dbReference>
<dbReference type="Proteomes" id="UP001419910">
    <property type="component" value="Unassembled WGS sequence"/>
</dbReference>
<dbReference type="SUPFAM" id="SSF140931">
    <property type="entry name" value="Fic-like"/>
    <property type="match status" value="1"/>
</dbReference>
<dbReference type="InterPro" id="IPR036597">
    <property type="entry name" value="Fido-like_dom_sf"/>
</dbReference>
<evidence type="ECO:0000313" key="3">
    <source>
        <dbReference type="Proteomes" id="UP001419910"/>
    </source>
</evidence>
<name>A0ABU9YAN6_9SPHN</name>